<reference evidence="3" key="1">
    <citation type="submission" date="2020-06" db="EMBL/GenBank/DDBJ databases">
        <title>WGS assembly of Ceratodon purpureus strain R40.</title>
        <authorList>
            <person name="Carey S.B."/>
            <person name="Jenkins J."/>
            <person name="Shu S."/>
            <person name="Lovell J.T."/>
            <person name="Sreedasyam A."/>
            <person name="Maumus F."/>
            <person name="Tiley G.P."/>
            <person name="Fernandez-Pozo N."/>
            <person name="Barry K."/>
            <person name="Chen C."/>
            <person name="Wang M."/>
            <person name="Lipzen A."/>
            <person name="Daum C."/>
            <person name="Saski C.A."/>
            <person name="Payton A.C."/>
            <person name="Mcbreen J.C."/>
            <person name="Conrad R.E."/>
            <person name="Kollar L.M."/>
            <person name="Olsson S."/>
            <person name="Huttunen S."/>
            <person name="Landis J.B."/>
            <person name="Wickett N.J."/>
            <person name="Johnson M.G."/>
            <person name="Rensing S.A."/>
            <person name="Grimwood J."/>
            <person name="Schmutz J."/>
            <person name="Mcdaniel S.F."/>
        </authorList>
    </citation>
    <scope>NUCLEOTIDE SEQUENCE</scope>
    <source>
        <strain evidence="3">R40</strain>
    </source>
</reference>
<evidence type="ECO:0000256" key="2">
    <source>
        <dbReference type="SAM" id="Phobius"/>
    </source>
</evidence>
<keyword evidence="4" id="KW-1185">Reference proteome</keyword>
<keyword evidence="1" id="KW-0175">Coiled coil</keyword>
<feature type="coiled-coil region" evidence="1">
    <location>
        <begin position="89"/>
        <end position="123"/>
    </location>
</feature>
<accession>A0A8T0GR48</accession>
<proteinExistence type="predicted"/>
<comment type="caution">
    <text evidence="3">The sequence shown here is derived from an EMBL/GenBank/DDBJ whole genome shotgun (WGS) entry which is preliminary data.</text>
</comment>
<evidence type="ECO:0000313" key="3">
    <source>
        <dbReference type="EMBL" id="KAG0561470.1"/>
    </source>
</evidence>
<keyword evidence="2" id="KW-1133">Transmembrane helix</keyword>
<dbReference type="Proteomes" id="UP000822688">
    <property type="component" value="Chromosome 9"/>
</dbReference>
<evidence type="ECO:0000256" key="1">
    <source>
        <dbReference type="SAM" id="Coils"/>
    </source>
</evidence>
<gene>
    <name evidence="3" type="ORF">KC19_9G066900</name>
</gene>
<keyword evidence="2" id="KW-0812">Transmembrane</keyword>
<evidence type="ECO:0000313" key="4">
    <source>
        <dbReference type="Proteomes" id="UP000822688"/>
    </source>
</evidence>
<name>A0A8T0GR48_CERPU</name>
<dbReference type="EMBL" id="CM026430">
    <property type="protein sequence ID" value="KAG0561470.1"/>
    <property type="molecule type" value="Genomic_DNA"/>
</dbReference>
<organism evidence="3 4">
    <name type="scientific">Ceratodon purpureus</name>
    <name type="common">Fire moss</name>
    <name type="synonym">Dicranum purpureum</name>
    <dbReference type="NCBI Taxonomy" id="3225"/>
    <lineage>
        <taxon>Eukaryota</taxon>
        <taxon>Viridiplantae</taxon>
        <taxon>Streptophyta</taxon>
        <taxon>Embryophyta</taxon>
        <taxon>Bryophyta</taxon>
        <taxon>Bryophytina</taxon>
        <taxon>Bryopsida</taxon>
        <taxon>Dicranidae</taxon>
        <taxon>Pseudoditrichales</taxon>
        <taxon>Ditrichaceae</taxon>
        <taxon>Ceratodon</taxon>
    </lineage>
</organism>
<dbReference type="Gene3D" id="1.20.5.170">
    <property type="match status" value="1"/>
</dbReference>
<keyword evidence="2" id="KW-0472">Membrane</keyword>
<sequence length="175" mass="19969">MAGSCRLSLPTLSSSGRCCVVSSSGHGVSQRTRAEGFLRLRLLSQRNRRFSPVRTKGRANLKVTAMEENHLEAKVSNLMLDMAQAMTDVATVNSDVDVLQKDVARLRSELTRLSGNVEMLRASGDRLDNHISRYLEDYDKYNEKYRKPFFFLIMTVLVLDLVLESFILVDFFRTW</sequence>
<dbReference type="AlphaFoldDB" id="A0A8T0GR48"/>
<protein>
    <submittedName>
        <fullName evidence="3">Uncharacterized protein</fullName>
    </submittedName>
</protein>
<feature type="transmembrane region" description="Helical" evidence="2">
    <location>
        <begin position="149"/>
        <end position="169"/>
    </location>
</feature>